<feature type="chain" id="PRO_5020786260" description="Teneurin-like YD-shell domain-containing protein" evidence="2">
    <location>
        <begin position="21"/>
        <end position="215"/>
    </location>
</feature>
<sequence length="215" mass="25152">MKKLVLFITAALLAGITAQAATDLGSHNHKDGVEKRYRHKQSIMFIEGGVKFFVFSNGDVDFTILNPRRRSSYSPNTWGWNTGRYNTPGEKFGRHTWYHNMVRYDYNGRLIRVKRNYLSYNRYDQVRRIGTINLRYNRKGLVSQIGGQRIFYHRNGRISHVEGSIHFNGCGHCGMNGCTTTHGAHNSSSDWNQNDGNYYDRDRFQYRERNRELEN</sequence>
<protein>
    <recommendedName>
        <fullName evidence="3">Teneurin-like YD-shell domain-containing protein</fullName>
    </recommendedName>
</protein>
<gene>
    <name evidence="4" type="ORF">EV197_2200</name>
</gene>
<name>A0A4Q7P2L9_9FLAO</name>
<evidence type="ECO:0000256" key="1">
    <source>
        <dbReference type="ARBA" id="ARBA00022737"/>
    </source>
</evidence>
<feature type="domain" description="Teneurin-like YD-shell" evidence="3">
    <location>
        <begin position="103"/>
        <end position="162"/>
    </location>
</feature>
<dbReference type="AlphaFoldDB" id="A0A4Q7P2L9"/>
<keyword evidence="5" id="KW-1185">Reference proteome</keyword>
<keyword evidence="1" id="KW-0677">Repeat</keyword>
<feature type="signal peptide" evidence="2">
    <location>
        <begin position="1"/>
        <end position="20"/>
    </location>
</feature>
<evidence type="ECO:0000259" key="3">
    <source>
        <dbReference type="Pfam" id="PF25023"/>
    </source>
</evidence>
<evidence type="ECO:0000313" key="4">
    <source>
        <dbReference type="EMBL" id="RZS93620.1"/>
    </source>
</evidence>
<evidence type="ECO:0000313" key="5">
    <source>
        <dbReference type="Proteomes" id="UP000292262"/>
    </source>
</evidence>
<dbReference type="Pfam" id="PF25023">
    <property type="entry name" value="TEN_YD-shell"/>
    <property type="match status" value="1"/>
</dbReference>
<dbReference type="Proteomes" id="UP000292262">
    <property type="component" value="Unassembled WGS sequence"/>
</dbReference>
<dbReference type="OrthoDB" id="750023at2"/>
<organism evidence="4 5">
    <name type="scientific">Aquimarina brevivitae</name>
    <dbReference type="NCBI Taxonomy" id="323412"/>
    <lineage>
        <taxon>Bacteria</taxon>
        <taxon>Pseudomonadati</taxon>
        <taxon>Bacteroidota</taxon>
        <taxon>Flavobacteriia</taxon>
        <taxon>Flavobacteriales</taxon>
        <taxon>Flavobacteriaceae</taxon>
        <taxon>Aquimarina</taxon>
    </lineage>
</organism>
<comment type="caution">
    <text evidence="4">The sequence shown here is derived from an EMBL/GenBank/DDBJ whole genome shotgun (WGS) entry which is preliminary data.</text>
</comment>
<keyword evidence="2" id="KW-0732">Signal</keyword>
<proteinExistence type="predicted"/>
<dbReference type="RefSeq" id="WP_130286739.1">
    <property type="nucleotide sequence ID" value="NZ_SGXE01000002.1"/>
</dbReference>
<evidence type="ECO:0000256" key="2">
    <source>
        <dbReference type="SAM" id="SignalP"/>
    </source>
</evidence>
<reference evidence="4 5" key="1">
    <citation type="submission" date="2019-02" db="EMBL/GenBank/DDBJ databases">
        <title>Genomic Encyclopedia of Type Strains, Phase IV (KMG-IV): sequencing the most valuable type-strain genomes for metagenomic binning, comparative biology and taxonomic classification.</title>
        <authorList>
            <person name="Goeker M."/>
        </authorList>
    </citation>
    <scope>NUCLEOTIDE SEQUENCE [LARGE SCALE GENOMIC DNA]</scope>
    <source>
        <strain evidence="4 5">DSM 17196</strain>
    </source>
</reference>
<accession>A0A4Q7P2L9</accession>
<dbReference type="EMBL" id="SGXE01000002">
    <property type="protein sequence ID" value="RZS93620.1"/>
    <property type="molecule type" value="Genomic_DNA"/>
</dbReference>
<dbReference type="InterPro" id="IPR056823">
    <property type="entry name" value="TEN-like_YD-shell"/>
</dbReference>